<dbReference type="CDD" id="cd09112">
    <property type="entry name" value="PLDc_CLS_2"/>
    <property type="match status" value="1"/>
</dbReference>
<dbReference type="Proteomes" id="UP000264006">
    <property type="component" value="Chromosome"/>
</dbReference>
<dbReference type="PANTHER" id="PTHR21248">
    <property type="entry name" value="CARDIOLIPIN SYNTHASE"/>
    <property type="match status" value="1"/>
</dbReference>
<protein>
    <submittedName>
        <fullName evidence="2">Cardiolipin synthetase</fullName>
    </submittedName>
</protein>
<accession>A0A346XVX5</accession>
<proteinExistence type="predicted"/>
<dbReference type="PANTHER" id="PTHR21248:SF22">
    <property type="entry name" value="PHOSPHOLIPASE D"/>
    <property type="match status" value="1"/>
</dbReference>
<dbReference type="CDD" id="cd09110">
    <property type="entry name" value="PLDc_CLS_1"/>
    <property type="match status" value="1"/>
</dbReference>
<dbReference type="Pfam" id="PF13091">
    <property type="entry name" value="PLDc_2"/>
    <property type="match status" value="2"/>
</dbReference>
<organism evidence="2 3">
    <name type="scientific">Euzebya pacifica</name>
    <dbReference type="NCBI Taxonomy" id="1608957"/>
    <lineage>
        <taxon>Bacteria</taxon>
        <taxon>Bacillati</taxon>
        <taxon>Actinomycetota</taxon>
        <taxon>Nitriliruptoria</taxon>
        <taxon>Euzebyales</taxon>
    </lineage>
</organism>
<dbReference type="AlphaFoldDB" id="A0A346XVX5"/>
<sequence>MEVFRNGDEIFPAMMETIASAERRIDLVTYVYWTGDIAQRMAHTLADRARDGVRVRVILDAVGSMAMDSDLVDEMKDAGCEVELFRAANDRPSRMHHRTHRKLLIVDERVAMTGGVGIAEEWQGDARNPDEWRDTHFRLRGPIVRQMGAAFVEHWVECGHPSVCDGDTFPDLPKEGDTDLLMLRGSSGPFWHDVGLAMDAMLRSAERRIRITTAYFVPGERMLELMCAAPARGVEVELLLPGTHLDNRVTHLASADEYERMLECGVTIRHYEQTMLHAKVLTIDGELAMFGSANVDERSMRHNEELSIVAFDPDLVAILDAHYEEDITKAEVIDLERWRDRPIWKKWAEAVLDPFEDWL</sequence>
<dbReference type="InterPro" id="IPR001736">
    <property type="entry name" value="PLipase_D/transphosphatidylase"/>
</dbReference>
<dbReference type="InterPro" id="IPR025202">
    <property type="entry name" value="PLD-like_dom"/>
</dbReference>
<gene>
    <name evidence="2" type="ORF">DVS28_a1681</name>
</gene>
<dbReference type="EMBL" id="CP031165">
    <property type="protein sequence ID" value="AXV06372.1"/>
    <property type="molecule type" value="Genomic_DNA"/>
</dbReference>
<evidence type="ECO:0000313" key="3">
    <source>
        <dbReference type="Proteomes" id="UP000264006"/>
    </source>
</evidence>
<keyword evidence="3" id="KW-1185">Reference proteome</keyword>
<evidence type="ECO:0000313" key="2">
    <source>
        <dbReference type="EMBL" id="AXV06372.1"/>
    </source>
</evidence>
<dbReference type="Gene3D" id="3.30.870.10">
    <property type="entry name" value="Endonuclease Chain A"/>
    <property type="match status" value="2"/>
</dbReference>
<dbReference type="KEGG" id="euz:DVS28_a1681"/>
<dbReference type="RefSeq" id="WP_216826479.1">
    <property type="nucleotide sequence ID" value="NZ_CP031165.1"/>
</dbReference>
<feature type="domain" description="PLD phosphodiesterase" evidence="1">
    <location>
        <begin position="272"/>
        <end position="299"/>
    </location>
</feature>
<evidence type="ECO:0000259" key="1">
    <source>
        <dbReference type="PROSITE" id="PS50035"/>
    </source>
</evidence>
<dbReference type="SMART" id="SM00155">
    <property type="entry name" value="PLDc"/>
    <property type="match status" value="2"/>
</dbReference>
<dbReference type="GO" id="GO:0030572">
    <property type="term" value="F:phosphatidyltransferase activity"/>
    <property type="evidence" value="ECO:0007669"/>
    <property type="project" value="UniProtKB-ARBA"/>
</dbReference>
<name>A0A346XVX5_9ACTN</name>
<dbReference type="SUPFAM" id="SSF56024">
    <property type="entry name" value="Phospholipase D/nuclease"/>
    <property type="match status" value="2"/>
</dbReference>
<reference evidence="2 3" key="1">
    <citation type="submission" date="2018-09" db="EMBL/GenBank/DDBJ databases">
        <title>Complete genome sequence of Euzebya sp. DY32-46 isolated from seawater of Pacific Ocean.</title>
        <authorList>
            <person name="Xu L."/>
            <person name="Wu Y.-H."/>
            <person name="Xu X.-W."/>
        </authorList>
    </citation>
    <scope>NUCLEOTIDE SEQUENCE [LARGE SCALE GENOMIC DNA]</scope>
    <source>
        <strain evidence="2 3">DY32-46</strain>
    </source>
</reference>
<dbReference type="GO" id="GO:0032049">
    <property type="term" value="P:cardiolipin biosynthetic process"/>
    <property type="evidence" value="ECO:0007669"/>
    <property type="project" value="UniProtKB-ARBA"/>
</dbReference>
<dbReference type="PROSITE" id="PS50035">
    <property type="entry name" value="PLD"/>
    <property type="match status" value="2"/>
</dbReference>
<feature type="domain" description="PLD phosphodiesterase" evidence="1">
    <location>
        <begin position="95"/>
        <end position="122"/>
    </location>
</feature>